<dbReference type="PRINTS" id="PR00081">
    <property type="entry name" value="GDHRDH"/>
</dbReference>
<dbReference type="Pfam" id="PF00106">
    <property type="entry name" value="adh_short"/>
    <property type="match status" value="1"/>
</dbReference>
<dbReference type="InterPro" id="IPR002347">
    <property type="entry name" value="SDR_fam"/>
</dbReference>
<protein>
    <submittedName>
        <fullName evidence="2">Short-chain dehydrogenase/reductase</fullName>
    </submittedName>
</protein>
<name>A0ABQ2IKC0_9BACT</name>
<organism evidence="2 3">
    <name type="scientific">Dyadobacter beijingensis</name>
    <dbReference type="NCBI Taxonomy" id="365489"/>
    <lineage>
        <taxon>Bacteria</taxon>
        <taxon>Pseudomonadati</taxon>
        <taxon>Bacteroidota</taxon>
        <taxon>Cytophagia</taxon>
        <taxon>Cytophagales</taxon>
        <taxon>Spirosomataceae</taxon>
        <taxon>Dyadobacter</taxon>
    </lineage>
</organism>
<dbReference type="PRINTS" id="PR00080">
    <property type="entry name" value="SDRFAMILY"/>
</dbReference>
<proteinExistence type="inferred from homology"/>
<comment type="caution">
    <text evidence="2">The sequence shown here is derived from an EMBL/GenBank/DDBJ whole genome shotgun (WGS) entry which is preliminary data.</text>
</comment>
<accession>A0ABQ2IKC0</accession>
<evidence type="ECO:0000313" key="3">
    <source>
        <dbReference type="Proteomes" id="UP000632339"/>
    </source>
</evidence>
<dbReference type="InterPro" id="IPR036291">
    <property type="entry name" value="NAD(P)-bd_dom_sf"/>
</dbReference>
<dbReference type="RefSeq" id="WP_019945225.1">
    <property type="nucleotide sequence ID" value="NZ_BMLI01000004.1"/>
</dbReference>
<dbReference type="Gene3D" id="3.40.50.720">
    <property type="entry name" value="NAD(P)-binding Rossmann-like Domain"/>
    <property type="match status" value="1"/>
</dbReference>
<dbReference type="PROSITE" id="PS00061">
    <property type="entry name" value="ADH_SHORT"/>
    <property type="match status" value="1"/>
</dbReference>
<comment type="similarity">
    <text evidence="1">Belongs to the short-chain dehydrogenases/reductases (SDR) family.</text>
</comment>
<dbReference type="EMBL" id="BMLI01000004">
    <property type="protein sequence ID" value="GGN12165.1"/>
    <property type="molecule type" value="Genomic_DNA"/>
</dbReference>
<dbReference type="SUPFAM" id="SSF51735">
    <property type="entry name" value="NAD(P)-binding Rossmann-fold domains"/>
    <property type="match status" value="1"/>
</dbReference>
<evidence type="ECO:0000256" key="1">
    <source>
        <dbReference type="RuleBase" id="RU000363"/>
    </source>
</evidence>
<gene>
    <name evidence="2" type="ORF">GCM10010967_55210</name>
</gene>
<dbReference type="InterPro" id="IPR020904">
    <property type="entry name" value="Sc_DH/Rdtase_CS"/>
</dbReference>
<evidence type="ECO:0000313" key="2">
    <source>
        <dbReference type="EMBL" id="GGN12165.1"/>
    </source>
</evidence>
<reference evidence="3" key="1">
    <citation type="journal article" date="2019" name="Int. J. Syst. Evol. Microbiol.">
        <title>The Global Catalogue of Microorganisms (GCM) 10K type strain sequencing project: providing services to taxonomists for standard genome sequencing and annotation.</title>
        <authorList>
            <consortium name="The Broad Institute Genomics Platform"/>
            <consortium name="The Broad Institute Genome Sequencing Center for Infectious Disease"/>
            <person name="Wu L."/>
            <person name="Ma J."/>
        </authorList>
    </citation>
    <scope>NUCLEOTIDE SEQUENCE [LARGE SCALE GENOMIC DNA]</scope>
    <source>
        <strain evidence="3">CGMCC 1.6375</strain>
    </source>
</reference>
<keyword evidence="3" id="KW-1185">Reference proteome</keyword>
<dbReference type="InterPro" id="IPR051911">
    <property type="entry name" value="SDR_oxidoreductase"/>
</dbReference>
<dbReference type="PANTHER" id="PTHR43976">
    <property type="entry name" value="SHORT CHAIN DEHYDROGENASE"/>
    <property type="match status" value="1"/>
</dbReference>
<sequence length="294" mass="31872">MKNIILTGSSSGFGRVTAQVLARDGHRVFATMRDPFQRNRMAAQQLLDWAELHHARIEVIDLDVTCDESVQTAVAEIARQTGGRIDVLINNAGSAYIGLNETLSAAQTDQLFQVNVIGVDRMIKAVLPYMHQRKSGLIVTLSSVAARQPIPVMGVYGATKAAVDALTVSYHYELASTGIDVVLVQPGAFPSTDIVSNQPVPANPGAAQYYGHEMERFRASVVKTFTPGPFKPESIEVAYTIRNIVDAPPGLRSLWTIVHGGFKEQSVRHINQATRELVDTVLQAAGISDEIAVP</sequence>
<dbReference type="Proteomes" id="UP000632339">
    <property type="component" value="Unassembled WGS sequence"/>
</dbReference>
<dbReference type="PANTHER" id="PTHR43976:SF9">
    <property type="entry name" value="OXIDOREDUCTASE"/>
    <property type="match status" value="1"/>
</dbReference>